<dbReference type="RefSeq" id="WP_202243644.1">
    <property type="nucleotide sequence ID" value="NZ_JAESIY010000003.1"/>
</dbReference>
<organism evidence="2 3">
    <name type="scientific">Fulvivirga sediminis</name>
    <dbReference type="NCBI Taxonomy" id="2803949"/>
    <lineage>
        <taxon>Bacteria</taxon>
        <taxon>Pseudomonadati</taxon>
        <taxon>Bacteroidota</taxon>
        <taxon>Cytophagia</taxon>
        <taxon>Cytophagales</taxon>
        <taxon>Fulvivirgaceae</taxon>
        <taxon>Fulvivirga</taxon>
    </lineage>
</organism>
<dbReference type="SUPFAM" id="SSF159245">
    <property type="entry name" value="AttH-like"/>
    <property type="match status" value="1"/>
</dbReference>
<evidence type="ECO:0000259" key="1">
    <source>
        <dbReference type="Pfam" id="PF07143"/>
    </source>
</evidence>
<dbReference type="PANTHER" id="PTHR38591">
    <property type="entry name" value="HYDROLASE"/>
    <property type="match status" value="1"/>
</dbReference>
<dbReference type="Proteomes" id="UP000659388">
    <property type="component" value="Unassembled WGS sequence"/>
</dbReference>
<gene>
    <name evidence="2" type="ORF">JL102_07470</name>
</gene>
<dbReference type="Pfam" id="PF07143">
    <property type="entry name" value="CrtC"/>
    <property type="match status" value="1"/>
</dbReference>
<dbReference type="PROSITE" id="PS51257">
    <property type="entry name" value="PROKAR_LIPOPROTEIN"/>
    <property type="match status" value="1"/>
</dbReference>
<comment type="caution">
    <text evidence="2">The sequence shown here is derived from an EMBL/GenBank/DDBJ whole genome shotgun (WGS) entry which is preliminary data.</text>
</comment>
<reference evidence="2" key="1">
    <citation type="submission" date="2021-01" db="EMBL/GenBank/DDBJ databases">
        <title>Fulvivirga kasyanovii gen. nov., sp nov., a novel member of the phylum Bacteroidetes isolated from seawater in a mussel farm.</title>
        <authorList>
            <person name="Zhao L.-H."/>
            <person name="Wang Z.-J."/>
        </authorList>
    </citation>
    <scope>NUCLEOTIDE SEQUENCE</scope>
    <source>
        <strain evidence="2">2943</strain>
    </source>
</reference>
<dbReference type="EMBL" id="JAESIY010000003">
    <property type="protein sequence ID" value="MBL3655963.1"/>
    <property type="molecule type" value="Genomic_DNA"/>
</dbReference>
<evidence type="ECO:0000313" key="3">
    <source>
        <dbReference type="Proteomes" id="UP000659388"/>
    </source>
</evidence>
<dbReference type="InterPro" id="IPR023374">
    <property type="entry name" value="AttH-like_dom_sf"/>
</dbReference>
<accession>A0A937F8F9</accession>
<proteinExistence type="predicted"/>
<evidence type="ECO:0000313" key="2">
    <source>
        <dbReference type="EMBL" id="MBL3655963.1"/>
    </source>
</evidence>
<protein>
    <recommendedName>
        <fullName evidence="1">AttH domain-containing protein</fullName>
    </recommendedName>
</protein>
<feature type="domain" description="AttH" evidence="1">
    <location>
        <begin position="47"/>
        <end position="209"/>
    </location>
</feature>
<sequence>MMKKINILLLCLFVVGCKFTPYSGNDIYNEKAKLPEDEAPHFKNSLEWWYFTGHLNDVNSSDQYGVEYVIFHFNPKNKKDYLMSNFAITDPQGNTFRYDYKILKQDSLLRPELPIDLELVHKDIEHRLSGQMGEYKIEANMPDDHLSLKLETKPAKPILLHNSTGYENYGEYAEAGYYSYPRLEAKGQLFRYGKPIQLAGELWYDRQWNCIGVWQKQVAWEWFSVQLNNGQELMLYRLHHFGDNKDIYGGTFYGENGEQIDLKGTNISIEATEYWKSGHSKTSYPVSWEIKLPSLDVNLNIKAVLKDQELGLSFSPIHKFYYWEGMCAASGTMDGVPIAGQSYVEMTNRDAFEKQ</sequence>
<dbReference type="PANTHER" id="PTHR38591:SF1">
    <property type="entry name" value="BLL1000 PROTEIN"/>
    <property type="match status" value="1"/>
</dbReference>
<dbReference type="Gene3D" id="2.40.370.10">
    <property type="entry name" value="AttH-like domain"/>
    <property type="match status" value="2"/>
</dbReference>
<keyword evidence="3" id="KW-1185">Reference proteome</keyword>
<dbReference type="AlphaFoldDB" id="A0A937F8F9"/>
<dbReference type="InterPro" id="IPR010791">
    <property type="entry name" value="AttH_dom"/>
</dbReference>
<dbReference type="Pfam" id="PF17186">
    <property type="entry name" value="Lipocalin_9"/>
    <property type="match status" value="1"/>
</dbReference>
<name>A0A937F8F9_9BACT</name>